<dbReference type="Pfam" id="PF00746">
    <property type="entry name" value="Gram_pos_anchor"/>
    <property type="match status" value="1"/>
</dbReference>
<feature type="compositionally biased region" description="Polar residues" evidence="5">
    <location>
        <begin position="125"/>
        <end position="134"/>
    </location>
</feature>
<dbReference type="InterPro" id="IPR041558">
    <property type="entry name" value="MucBP_2"/>
</dbReference>
<evidence type="ECO:0000256" key="2">
    <source>
        <dbReference type="ARBA" id="ARBA00022525"/>
    </source>
</evidence>
<dbReference type="RefSeq" id="WP_203637092.1">
    <property type="nucleotide sequence ID" value="NZ_BOLS01000009.1"/>
</dbReference>
<dbReference type="InterPro" id="IPR041495">
    <property type="entry name" value="Mub_B2"/>
</dbReference>
<keyword evidence="4" id="KW-0572">Peptidoglycan-anchor</keyword>
<keyword evidence="6" id="KW-0472">Membrane</keyword>
<keyword evidence="3" id="KW-0732">Signal</keyword>
<keyword evidence="6" id="KW-1133">Transmembrane helix</keyword>
<gene>
    <name evidence="8" type="ORF">ACFQ4P_08450</name>
</gene>
<evidence type="ECO:0000259" key="7">
    <source>
        <dbReference type="PROSITE" id="PS50847"/>
    </source>
</evidence>
<dbReference type="Gene3D" id="3.10.20.470">
    <property type="match status" value="1"/>
</dbReference>
<dbReference type="NCBIfam" id="TIGR03715">
    <property type="entry name" value="KxYKxGKxW"/>
    <property type="match status" value="1"/>
</dbReference>
<evidence type="ECO:0000256" key="5">
    <source>
        <dbReference type="SAM" id="MobiDB-lite"/>
    </source>
</evidence>
<dbReference type="InterPro" id="IPR022263">
    <property type="entry name" value="KxYKxGKxW"/>
</dbReference>
<sequence>MQNTHKRLDQLTNDEKRHFKMYKMGKVWVTAGISLIFSGAMVMQAPQLVGAETQAPVAAATSAAASSATSGIDAATSSETDSAVAGTDSDDSKGVVEATTSTSTTDSADAGTEATAETGTSAVTPGTTETFTDNVTASADTSADTATLASVASRNAAAQGQSQLKTQVAAVAAAQTATGTVSLDRDTIGNDGYNGNVTLTFAMFAPAGTSATFTLNLPAGDTYSYDSEIEKMPAADGTTTTKKNADGSITVTNVLSHGGNFSQEIVLHEYTNGFDRSAGLTEVGTTVKSFTYTIDGVEQTPVTLTQYFTPGLDLDTPTLKYPSKNTDALLPDTTYVFSIGANEWNGVQDQGGSHSRVNSAVNFGGTTITIPVPAGFTLDSDLTNKLNVFTDGTTITQDVPGGDVLITVPAKKGGQTDSKPYLLAGAFEVAQTSEEQTLTAAGNATFKQITNAAGDVLTDEADNPWQVVIAAADSEILLGKASVTAKGNSNNDHSKILLDTDDTNDAGYLEGYTFSTSSIAELTDAKLTITIPNGFAATSVVLPMTNAGKAGADYLLSIQNYQYVLTLADGTQMSGVAAPGETLTTTGSAIRTIELSPDLLVPGTVSGAANSMKGDIGGIYVTGKLATTYDDGTPVNRGDQLKTTITLTSAGLQTATVTQTQTVITAEDTIAQVSIYVNQSTNEPGAIKAGLISLSTTGDAGQTAFSVFEPIYYYVLPAATTFNGVSGVDPAATVTEYTTEDGRRGIKIDYTGTGLWVTTQETGKVQVNLSNSADALPGDYPYEAYVTSPLVKLTNSKKPSDLSLTDGDENAVMFSDHKVAGPGTWGIASVATSKIVPLAQGNVDGDAVLTGAQDVLLSTGDVANFLTMMNTSDKGVSHATALINLPQVGDSNGSTVDGHLTGPVKVPTTYADGTEIPAGTVTVLYSTTAQTPVTGGEGTQPSTAGYVTADQITDWSTVKSVILQYTQIPKNNSTDRIELDWNVDDQFDEIGGVGYLQTAYYADSYQPDLSVASTSASVAFTANAEVTARLHYVDDNGTDQYVDLPDLAKTYQAATDTMAETDFPQTLNDTDTALIPAGYELVENSRSVINSDDDYGTHENLTATIGGLAQYYFNNDIVQYELVAEQAAQISFIDDALETTLETKTVHGGSNETSTYSAADAIAAYEAQGYALVSSDVPATLVFDDDANALQSFTVHLTHQITTGTAQTSRTIHYQILNADGTVADDQTQAPAEKTQTIDWHTVTDKVTGESYATAQDYYDAVSTPGVTGYDASEAEVAEARLGNVALSEAVDSDVTVTYTPAAKDLTIEFVDDDADGQVVGDTQTIPGATNTPYDWTAGTLPTGYKLADGQVTSGTYPFTVDGTGLIQIHLKHIITYSFKTTTDLIQYQINDPDGNAAADQSLAPDEVARKTLWTVVTDEATGKSIATAHPSYKPFVSPEIEGYHPSLESIAISSQTSTPLANVTDGPTTIVYYSPMPRQLTLTYVDDDAAGKMVGSSQPIDGVTTETVDWNTNDKPAGYALAGGQDAAGSYTLTGAADQTITVHLTHIITNSTKTTTRTIHYQINDADGNASTDQTLAPVDAVQEITWKIVTDEATGESVATAQSAYAPVTSPTVAGYTADSAEVETLPQGSLPTAEVTNAADVTVAYTPDSKALTIKYVDDDLDGKVVATSDPIDAVTNENVDWNTDDKPAGYTLAAGQDAAGSYTLTDAADQTVTVHVTHIITNSTLTTTRTIHYQSIKADGTPAADQSGAPTDVTQDITWKIVTDKATGASFATAQSAYASVISPTVAGYTADTQTVGVLPQGALPLDEVANAEDVLVGYVPDSQTLTLTYVDDDLGGQTVLSSDPIDGATNETVSWNTEDKPAGYALIDGQDASGSYTYTAFNNQTVIIHLKHLITNGTKTTTRTIHYQINNADGTLAADQSKAPADSLQTIEWHVVTDQATGTSYATAQDFYAAVASPLIAGYEAESPEVAALHQGNVPVEEAKDVAVTVAYTPTGQTLTIEYVDDDEGGQIVGAPKAVAGVTDQVINWNTDDLPDGYALAADQDRSGAYTVTADSDQTVKIHLKHIISTGTITTNRTIDYRLNDATGAPAADQSKVPMDVIQRINWHVVTDEATGESIATALDAYDAVVSPNVEGYTPSTAAVAYFKPGTLPADEVKNAPTLAVVYTPITQQLTLIYVDDDAAGQKVGESTPYAGATDTTVLWQTDDKPAGYVLADGQAATGTYEFSAAADQTLTIHVKHLLTNSTATTTRTIHAVAGVGVDAATLPADIVQTIDWQIVTDHALGTSVATPQAIYAVQTLRSISLGNGETLIPDQAQIAQAVPGATTDLSTLTDATVDVTYSLLKTPTTDPQVWIKEENDEPAVSAGHYTINFVTYDGTIVGTETFDGNAGDLHQVVAPSGWSFAPGVDDNVELTDTPETPITKLVAEPAGQVPNDGTQAWLNDVNEDAPSAEEYTVNFVTYDGTIVGTMTLDGNVGNLYTVDAPDGWIFAPGVDGDVELTDTPETPITKLVAEPKGVETTDDPQVWIKEENGEPTSAETYTVNFVTYDGTVVGTETFDGNAGDLHQVVAPSGWSFAPGVDGNVELTDTPETPITKLVAEPKGVDTTDDPQVWTKEENGEPTSAETYTVNFITYDGTVVGTTTLTGNDGNHFTVDAPNGWSFAPGVDGDVELTDTPETPITKLVAEPKGVETTDDPQVWTKEENGEATSAETYTVNFVTYDGTIVGTTTLDGNEGNHFTVDAPDGWSFAPGVDGNGELTDTPETAITKLVAEPKGVETTDDPQVWTKEENGEPTSAEAYTVNFITYDGTIVGTTTLTGNDGNHFTVDAPDGWSFAPGVDGDVVLTDTPETAITKLVAEPKGIETTDDPQVWTKEENGEPTSAETYTVHFVTYDGTIVGTMTLTGNAGNHFTVTAPNGWTFAPGLDGDVELTDTPATAITKLVAEPAGQETTTNPQVETQVPMTDVPTVNRYTIIFVDENGDVVDSLTMDGKAGTTRTVTAPAGWHFAPGTDGDVTFTDTPEEVIALDVVADSTGDQPLADDAAVENGPSLPLTGGAGTGDAAGKAADQPSTQPTALTSGQTAGASAGQSSQNVANNKTLPQTGDSHNNVLAVLGVTLLSLLALAGWRRKRED</sequence>
<reference evidence="9" key="1">
    <citation type="journal article" date="2019" name="Int. J. Syst. Evol. Microbiol.">
        <title>The Global Catalogue of Microorganisms (GCM) 10K type strain sequencing project: providing services to taxonomists for standard genome sequencing and annotation.</title>
        <authorList>
            <consortium name="The Broad Institute Genomics Platform"/>
            <consortium name="The Broad Institute Genome Sequencing Center for Infectious Disease"/>
            <person name="Wu L."/>
            <person name="Ma J."/>
        </authorList>
    </citation>
    <scope>NUCLEOTIDE SEQUENCE [LARGE SCALE GENOMIC DNA]</scope>
    <source>
        <strain evidence="9">CCM 8980</strain>
    </source>
</reference>
<accession>A0ABW4CKJ6</accession>
<dbReference type="Pfam" id="PF19258">
    <property type="entry name" value="KxYKxGKxW_sig"/>
    <property type="match status" value="1"/>
</dbReference>
<evidence type="ECO:0000256" key="3">
    <source>
        <dbReference type="ARBA" id="ARBA00022729"/>
    </source>
</evidence>
<feature type="region of interest" description="Disordered" evidence="5">
    <location>
        <begin position="68"/>
        <end position="138"/>
    </location>
</feature>
<feature type="compositionally biased region" description="Polar residues" evidence="5">
    <location>
        <begin position="3075"/>
        <end position="3110"/>
    </location>
</feature>
<evidence type="ECO:0000313" key="8">
    <source>
        <dbReference type="EMBL" id="MFD1430275.1"/>
    </source>
</evidence>
<dbReference type="PROSITE" id="PS50847">
    <property type="entry name" value="GRAM_POS_ANCHORING"/>
    <property type="match status" value="1"/>
</dbReference>
<feature type="transmembrane region" description="Helical" evidence="6">
    <location>
        <begin position="27"/>
        <end position="45"/>
    </location>
</feature>
<dbReference type="EMBL" id="JBHTOC010000011">
    <property type="protein sequence ID" value="MFD1430275.1"/>
    <property type="molecule type" value="Genomic_DNA"/>
</dbReference>
<evidence type="ECO:0000256" key="4">
    <source>
        <dbReference type="ARBA" id="ARBA00023088"/>
    </source>
</evidence>
<keyword evidence="1" id="KW-0134">Cell wall</keyword>
<proteinExistence type="predicted"/>
<evidence type="ECO:0000256" key="1">
    <source>
        <dbReference type="ARBA" id="ARBA00022512"/>
    </source>
</evidence>
<organism evidence="8 9">
    <name type="scientific">Lacticaseibacillus mingshuiensis</name>
    <dbReference type="NCBI Taxonomy" id="2799574"/>
    <lineage>
        <taxon>Bacteria</taxon>
        <taxon>Bacillati</taxon>
        <taxon>Bacillota</taxon>
        <taxon>Bacilli</taxon>
        <taxon>Lactobacillales</taxon>
        <taxon>Lactobacillaceae</taxon>
        <taxon>Lacticaseibacillus</taxon>
    </lineage>
</organism>
<feature type="compositionally biased region" description="Low complexity" evidence="5">
    <location>
        <begin position="68"/>
        <end position="78"/>
    </location>
</feature>
<dbReference type="Pfam" id="PF17966">
    <property type="entry name" value="Muc_B2"/>
    <property type="match status" value="5"/>
</dbReference>
<evidence type="ECO:0000256" key="6">
    <source>
        <dbReference type="SAM" id="Phobius"/>
    </source>
</evidence>
<protein>
    <submittedName>
        <fullName evidence="8">LPXTG cell wall anchor domain-containing protein</fullName>
    </submittedName>
</protein>
<keyword evidence="6" id="KW-0812">Transmembrane</keyword>
<dbReference type="InterPro" id="IPR019931">
    <property type="entry name" value="LPXTG_anchor"/>
</dbReference>
<comment type="caution">
    <text evidence="8">The sequence shown here is derived from an EMBL/GenBank/DDBJ whole genome shotgun (WGS) entry which is preliminary data.</text>
</comment>
<keyword evidence="9" id="KW-1185">Reference proteome</keyword>
<dbReference type="Gene3D" id="3.10.20.320">
    <property type="entry name" value="Putative peptidoglycan bound protein (lpxtg motif)"/>
    <property type="match status" value="6"/>
</dbReference>
<name>A0ABW4CKJ6_9LACO</name>
<dbReference type="NCBIfam" id="TIGR01167">
    <property type="entry name" value="LPXTG_anchor"/>
    <property type="match status" value="1"/>
</dbReference>
<feature type="transmembrane region" description="Helical" evidence="6">
    <location>
        <begin position="3116"/>
        <end position="3133"/>
    </location>
</feature>
<feature type="compositionally biased region" description="Low complexity" evidence="5">
    <location>
        <begin position="95"/>
        <end position="124"/>
    </location>
</feature>
<feature type="domain" description="Gram-positive cocci surface proteins LPxTG" evidence="7">
    <location>
        <begin position="3106"/>
        <end position="3139"/>
    </location>
</feature>
<dbReference type="Proteomes" id="UP001597196">
    <property type="component" value="Unassembled WGS sequence"/>
</dbReference>
<feature type="region of interest" description="Disordered" evidence="5">
    <location>
        <begin position="2609"/>
        <end position="2629"/>
    </location>
</feature>
<dbReference type="Gene3D" id="2.60.40.4300">
    <property type="match status" value="5"/>
</dbReference>
<evidence type="ECO:0000313" key="9">
    <source>
        <dbReference type="Proteomes" id="UP001597196"/>
    </source>
</evidence>
<dbReference type="Pfam" id="PF17965">
    <property type="entry name" value="MucBP_2"/>
    <property type="match status" value="7"/>
</dbReference>
<keyword evidence="2" id="KW-0964">Secreted</keyword>
<feature type="region of interest" description="Disordered" evidence="5">
    <location>
        <begin position="3043"/>
        <end position="3110"/>
    </location>
</feature>